<dbReference type="Proteomes" id="UP000656042">
    <property type="component" value="Unassembled WGS sequence"/>
</dbReference>
<dbReference type="EMBL" id="BMMX01000005">
    <property type="protein sequence ID" value="GGK85479.1"/>
    <property type="molecule type" value="Genomic_DNA"/>
</dbReference>
<dbReference type="AlphaFoldDB" id="A0A8J3BWP6"/>
<keyword evidence="1" id="KW-0812">Transmembrane</keyword>
<evidence type="ECO:0000256" key="1">
    <source>
        <dbReference type="SAM" id="Phobius"/>
    </source>
</evidence>
<protein>
    <recommendedName>
        <fullName evidence="4">Integral membrane protein</fullName>
    </recommendedName>
</protein>
<reference evidence="2" key="1">
    <citation type="journal article" date="2014" name="Int. J. Syst. Evol. Microbiol.">
        <title>Complete genome sequence of Corynebacterium casei LMG S-19264T (=DSM 44701T), isolated from a smear-ripened cheese.</title>
        <authorList>
            <consortium name="US DOE Joint Genome Institute (JGI-PGF)"/>
            <person name="Walter F."/>
            <person name="Albersmeier A."/>
            <person name="Kalinowski J."/>
            <person name="Ruckert C."/>
        </authorList>
    </citation>
    <scope>NUCLEOTIDE SEQUENCE</scope>
    <source>
        <strain evidence="2">CGMCC 4.7299</strain>
    </source>
</reference>
<organism evidence="2 3">
    <name type="scientific">Mangrovihabitans endophyticus</name>
    <dbReference type="NCBI Taxonomy" id="1751298"/>
    <lineage>
        <taxon>Bacteria</taxon>
        <taxon>Bacillati</taxon>
        <taxon>Actinomycetota</taxon>
        <taxon>Actinomycetes</taxon>
        <taxon>Micromonosporales</taxon>
        <taxon>Micromonosporaceae</taxon>
        <taxon>Mangrovihabitans</taxon>
    </lineage>
</organism>
<comment type="caution">
    <text evidence="2">The sequence shown here is derived from an EMBL/GenBank/DDBJ whole genome shotgun (WGS) entry which is preliminary data.</text>
</comment>
<evidence type="ECO:0000313" key="2">
    <source>
        <dbReference type="EMBL" id="GGK85479.1"/>
    </source>
</evidence>
<keyword evidence="1" id="KW-0472">Membrane</keyword>
<keyword evidence="3" id="KW-1185">Reference proteome</keyword>
<proteinExistence type="predicted"/>
<name>A0A8J3BWP6_9ACTN</name>
<sequence length="67" mass="6810">MLTGWLTMSLGVFAVVLGTLWTLQGLGEIGGSVMSGVTAWAIAGPVVGVAGMVLVVVGARLRARAKR</sequence>
<evidence type="ECO:0008006" key="4">
    <source>
        <dbReference type="Google" id="ProtNLM"/>
    </source>
</evidence>
<accession>A0A8J3BWP6</accession>
<feature type="transmembrane region" description="Helical" evidence="1">
    <location>
        <begin position="37"/>
        <end position="59"/>
    </location>
</feature>
<keyword evidence="1" id="KW-1133">Transmembrane helix</keyword>
<gene>
    <name evidence="2" type="ORF">GCM10012284_19640</name>
</gene>
<evidence type="ECO:0000313" key="3">
    <source>
        <dbReference type="Proteomes" id="UP000656042"/>
    </source>
</evidence>
<reference evidence="2" key="2">
    <citation type="submission" date="2020-09" db="EMBL/GenBank/DDBJ databases">
        <authorList>
            <person name="Sun Q."/>
            <person name="Zhou Y."/>
        </authorList>
    </citation>
    <scope>NUCLEOTIDE SEQUENCE</scope>
    <source>
        <strain evidence="2">CGMCC 4.7299</strain>
    </source>
</reference>